<dbReference type="Proteomes" id="UP000324222">
    <property type="component" value="Unassembled WGS sequence"/>
</dbReference>
<accession>A0A5B7D3W1</accession>
<protein>
    <submittedName>
        <fullName evidence="1">Uncharacterized protein</fullName>
    </submittedName>
</protein>
<dbReference type="AlphaFoldDB" id="A0A5B7D3W1"/>
<evidence type="ECO:0000313" key="1">
    <source>
        <dbReference type="EMBL" id="MPC14493.1"/>
    </source>
</evidence>
<evidence type="ECO:0000313" key="2">
    <source>
        <dbReference type="Proteomes" id="UP000324222"/>
    </source>
</evidence>
<sequence>MAPTLLRNTLFFISSFPSSLLFSSCSFPSFALPVPSPSLILPPLPSLHPLTPYSSSLFSPSFLFPLHPSSVFPSQPDHTCARTPSSAPPSPAKFITWSWKSVADIRKK</sequence>
<proteinExistence type="predicted"/>
<keyword evidence="2" id="KW-1185">Reference proteome</keyword>
<reference evidence="1 2" key="1">
    <citation type="submission" date="2019-05" db="EMBL/GenBank/DDBJ databases">
        <title>Another draft genome of Portunus trituberculatus and its Hox gene families provides insights of decapod evolution.</title>
        <authorList>
            <person name="Jeong J.-H."/>
            <person name="Song I."/>
            <person name="Kim S."/>
            <person name="Choi T."/>
            <person name="Kim D."/>
            <person name="Ryu S."/>
            <person name="Kim W."/>
        </authorList>
    </citation>
    <scope>NUCLEOTIDE SEQUENCE [LARGE SCALE GENOMIC DNA]</scope>
    <source>
        <tissue evidence="1">Muscle</tissue>
    </source>
</reference>
<organism evidence="1 2">
    <name type="scientific">Portunus trituberculatus</name>
    <name type="common">Swimming crab</name>
    <name type="synonym">Neptunus trituberculatus</name>
    <dbReference type="NCBI Taxonomy" id="210409"/>
    <lineage>
        <taxon>Eukaryota</taxon>
        <taxon>Metazoa</taxon>
        <taxon>Ecdysozoa</taxon>
        <taxon>Arthropoda</taxon>
        <taxon>Crustacea</taxon>
        <taxon>Multicrustacea</taxon>
        <taxon>Malacostraca</taxon>
        <taxon>Eumalacostraca</taxon>
        <taxon>Eucarida</taxon>
        <taxon>Decapoda</taxon>
        <taxon>Pleocyemata</taxon>
        <taxon>Brachyura</taxon>
        <taxon>Eubrachyura</taxon>
        <taxon>Portunoidea</taxon>
        <taxon>Portunidae</taxon>
        <taxon>Portuninae</taxon>
        <taxon>Portunus</taxon>
    </lineage>
</organism>
<dbReference type="EMBL" id="VSRR010000355">
    <property type="protein sequence ID" value="MPC14493.1"/>
    <property type="molecule type" value="Genomic_DNA"/>
</dbReference>
<dbReference type="PROSITE" id="PS51257">
    <property type="entry name" value="PROKAR_LIPOPROTEIN"/>
    <property type="match status" value="1"/>
</dbReference>
<name>A0A5B7D3W1_PORTR</name>
<gene>
    <name evidence="1" type="ORF">E2C01_007260</name>
</gene>
<comment type="caution">
    <text evidence="1">The sequence shown here is derived from an EMBL/GenBank/DDBJ whole genome shotgun (WGS) entry which is preliminary data.</text>
</comment>